<feature type="region of interest" description="Disordered" evidence="1">
    <location>
        <begin position="278"/>
        <end position="341"/>
    </location>
</feature>
<dbReference type="AlphaFoldDB" id="A0A8S1EKK9"/>
<feature type="transmembrane region" description="Helical" evidence="2">
    <location>
        <begin position="78"/>
        <end position="102"/>
    </location>
</feature>
<keyword evidence="4" id="KW-1185">Reference proteome</keyword>
<comment type="caution">
    <text evidence="3">The sequence shown here is derived from an EMBL/GenBank/DDBJ whole genome shotgun (WGS) entry which is preliminary data.</text>
</comment>
<feature type="transmembrane region" description="Helical" evidence="2">
    <location>
        <begin position="12"/>
        <end position="34"/>
    </location>
</feature>
<evidence type="ECO:0008006" key="5">
    <source>
        <dbReference type="Google" id="ProtNLM"/>
    </source>
</evidence>
<feature type="compositionally biased region" description="Polar residues" evidence="1">
    <location>
        <begin position="327"/>
        <end position="341"/>
    </location>
</feature>
<evidence type="ECO:0000313" key="4">
    <source>
        <dbReference type="Proteomes" id="UP000494206"/>
    </source>
</evidence>
<dbReference type="Proteomes" id="UP000494206">
    <property type="component" value="Unassembled WGS sequence"/>
</dbReference>
<protein>
    <recommendedName>
        <fullName evidence="5">G-protein coupled receptors family 2 profile 2 domain-containing protein</fullName>
    </recommendedName>
</protein>
<feature type="transmembrane region" description="Helical" evidence="2">
    <location>
        <begin position="202"/>
        <end position="221"/>
    </location>
</feature>
<feature type="transmembrane region" description="Helical" evidence="2">
    <location>
        <begin position="227"/>
        <end position="250"/>
    </location>
</feature>
<keyword evidence="2" id="KW-0472">Membrane</keyword>
<feature type="transmembrane region" description="Helical" evidence="2">
    <location>
        <begin position="114"/>
        <end position="135"/>
    </location>
</feature>
<evidence type="ECO:0000256" key="2">
    <source>
        <dbReference type="SAM" id="Phobius"/>
    </source>
</evidence>
<sequence>MLSDDANDITIYLMYFCGGWIIFWCILTILVNICHGNKGQHRFIHFYEELAIILVAVCTCILNFAFARKTKPCKIIAILIQFFMTLACAIFFMESIFASSMVHGKSDKNGSLHWIFNLVIPIILAVIPTLATFFADDTYYGNSGIHCFVVSTVDTVWGYIIPLWVILAFCALKAQLACIACDKQQDSQDEKQCYWGRRSVKSLVLISYFLFSIWLMILYSAEHQRMFLFVITTVLVLIFGPTLFIIHTYCHMNTCQKWSGSGCFSSLYAMCPPRKIPEPQKEPNESLHNSFENEDPPKSDELEDVEPENDQPKEKLASPKIPKQNYAAESSENIIPVRTSF</sequence>
<gene>
    <name evidence="3" type="ORF">CBOVIS_LOCUS3605</name>
</gene>
<feature type="transmembrane region" description="Helical" evidence="2">
    <location>
        <begin position="46"/>
        <end position="66"/>
    </location>
</feature>
<organism evidence="3 4">
    <name type="scientific">Caenorhabditis bovis</name>
    <dbReference type="NCBI Taxonomy" id="2654633"/>
    <lineage>
        <taxon>Eukaryota</taxon>
        <taxon>Metazoa</taxon>
        <taxon>Ecdysozoa</taxon>
        <taxon>Nematoda</taxon>
        <taxon>Chromadorea</taxon>
        <taxon>Rhabditida</taxon>
        <taxon>Rhabditina</taxon>
        <taxon>Rhabditomorpha</taxon>
        <taxon>Rhabditoidea</taxon>
        <taxon>Rhabditidae</taxon>
        <taxon>Peloderinae</taxon>
        <taxon>Caenorhabditis</taxon>
    </lineage>
</organism>
<evidence type="ECO:0000256" key="1">
    <source>
        <dbReference type="SAM" id="MobiDB-lite"/>
    </source>
</evidence>
<dbReference type="EMBL" id="CADEPM010000002">
    <property type="protein sequence ID" value="CAB3400731.1"/>
    <property type="molecule type" value="Genomic_DNA"/>
</dbReference>
<accession>A0A8S1EKK9</accession>
<name>A0A8S1EKK9_9PELO</name>
<proteinExistence type="predicted"/>
<dbReference type="OrthoDB" id="5828915at2759"/>
<dbReference type="Gene3D" id="1.20.1070.10">
    <property type="entry name" value="Rhodopsin 7-helix transmembrane proteins"/>
    <property type="match status" value="1"/>
</dbReference>
<evidence type="ECO:0000313" key="3">
    <source>
        <dbReference type="EMBL" id="CAB3400731.1"/>
    </source>
</evidence>
<feature type="transmembrane region" description="Helical" evidence="2">
    <location>
        <begin position="155"/>
        <end position="181"/>
    </location>
</feature>
<reference evidence="3 4" key="1">
    <citation type="submission" date="2020-04" db="EMBL/GenBank/DDBJ databases">
        <authorList>
            <person name="Laetsch R D."/>
            <person name="Stevens L."/>
            <person name="Kumar S."/>
            <person name="Blaxter L. M."/>
        </authorList>
    </citation>
    <scope>NUCLEOTIDE SEQUENCE [LARGE SCALE GENOMIC DNA]</scope>
</reference>
<keyword evidence="2" id="KW-0812">Transmembrane</keyword>
<keyword evidence="2" id="KW-1133">Transmembrane helix</keyword>